<evidence type="ECO:0000313" key="1">
    <source>
        <dbReference type="Proteomes" id="UP000095286"/>
    </source>
</evidence>
<name>A0AC35UCY5_9BILA</name>
<evidence type="ECO:0000313" key="2">
    <source>
        <dbReference type="WBParaSite" id="RSKR_0001016950.1"/>
    </source>
</evidence>
<dbReference type="WBParaSite" id="RSKR_0001016950.1">
    <property type="protein sequence ID" value="RSKR_0001016950.1"/>
    <property type="gene ID" value="RSKR_0001016950"/>
</dbReference>
<dbReference type="Proteomes" id="UP000095286">
    <property type="component" value="Unplaced"/>
</dbReference>
<accession>A0AC35UCY5</accession>
<organism evidence="1 2">
    <name type="scientific">Rhabditophanes sp. KR3021</name>
    <dbReference type="NCBI Taxonomy" id="114890"/>
    <lineage>
        <taxon>Eukaryota</taxon>
        <taxon>Metazoa</taxon>
        <taxon>Ecdysozoa</taxon>
        <taxon>Nematoda</taxon>
        <taxon>Chromadorea</taxon>
        <taxon>Rhabditida</taxon>
        <taxon>Tylenchina</taxon>
        <taxon>Panagrolaimomorpha</taxon>
        <taxon>Strongyloidoidea</taxon>
        <taxon>Alloionematidae</taxon>
        <taxon>Rhabditophanes</taxon>
    </lineage>
</organism>
<reference evidence="2" key="1">
    <citation type="submission" date="2016-11" db="UniProtKB">
        <authorList>
            <consortium name="WormBaseParasite"/>
        </authorList>
    </citation>
    <scope>IDENTIFICATION</scope>
    <source>
        <strain evidence="2">KR3021</strain>
    </source>
</reference>
<proteinExistence type="predicted"/>
<sequence length="326" mass="37219">METAKFFNIYSYIILTIFVVSMSSNIIALSMIPNFKVGGKISSTIAITFIQFGFNCIMAIYFALFKAELVGVEGYYVFHLVYWDSPNISYFILVIMTFFIYICYYYNLVLVALNTFVRYLHVTNTKIEFKHVVLICVISLIIVCIITTNSFYFGLVPDADPHAFYKNLLENNITDVFTDATSQTVAFDFAGKYFFLIIGTFVCSYVLIIYSLTKYHTFMTKQTHGLSEQTKKMNNEFFKILCIQALIPAVIEFLPIILYLSCVGLKIYEANNMGTWCLIISSIIPSCNCIYFLVALSKSRNILKRRYVNLSNYLCGNKVTAIGSVS</sequence>
<protein>
    <submittedName>
        <fullName evidence="2">G_PROTEIN_RECEP_F1_2 domain-containing protein</fullName>
    </submittedName>
</protein>